<dbReference type="GO" id="GO:0032982">
    <property type="term" value="C:myosin filament"/>
    <property type="evidence" value="ECO:0007669"/>
    <property type="project" value="TreeGrafter"/>
</dbReference>
<evidence type="ECO:0008006" key="5">
    <source>
        <dbReference type="Google" id="ProtNLM"/>
    </source>
</evidence>
<evidence type="ECO:0000256" key="1">
    <source>
        <dbReference type="SAM" id="Coils"/>
    </source>
</evidence>
<feature type="coiled-coil region" evidence="1">
    <location>
        <begin position="698"/>
        <end position="746"/>
    </location>
</feature>
<evidence type="ECO:0000256" key="2">
    <source>
        <dbReference type="SAM" id="MobiDB-lite"/>
    </source>
</evidence>
<dbReference type="OrthoDB" id="174137at2"/>
<reference evidence="3 4" key="1">
    <citation type="journal article" date="2013" name="Genome Announc.">
        <title>Draft Genome Sequence of Arthrobacter crystallopoietes Strain BAB-32, Revealing Genes for Bioremediation.</title>
        <authorList>
            <person name="Joshi M.N."/>
            <person name="Pandit A.S."/>
            <person name="Sharma A."/>
            <person name="Pandya R.V."/>
            <person name="Desai S.M."/>
            <person name="Saxena A.K."/>
            <person name="Bagatharia S.B."/>
        </authorList>
    </citation>
    <scope>NUCLEOTIDE SEQUENCE [LARGE SCALE GENOMIC DNA]</scope>
    <source>
        <strain evidence="3 4">BAB-32</strain>
    </source>
</reference>
<dbReference type="GO" id="GO:0016460">
    <property type="term" value="C:myosin II complex"/>
    <property type="evidence" value="ECO:0007669"/>
    <property type="project" value="TreeGrafter"/>
</dbReference>
<dbReference type="EMBL" id="ANPE02000123">
    <property type="protein sequence ID" value="EMY34285.1"/>
    <property type="molecule type" value="Genomic_DNA"/>
</dbReference>
<feature type="region of interest" description="Disordered" evidence="2">
    <location>
        <begin position="769"/>
        <end position="795"/>
    </location>
</feature>
<sequence>MSIAQTLPLGEEINPGQYRLSSIQVINWGTFHGRHAMYVDRAGTLLTGHPGVGKSTLFDGIQHIFYAAPRLNESANEASNRQDRRTTYSYMRGRKTKTAAGISYQRPGATWSAIALVYDDGLGRQVCIAALFDLPVNGLEGQVGKHYVIHNRPLDTAALENHGGRRFSPTSLHAALPGCEAFDVHKSFAERFRRRLGIDNDKAFSLLRTLQNGKGLDKGVNKFFRYEVLDIPTTLAAAAGAAEDFSHLRGIYRQLEDARGQRDALAKVPGQHRRYRELGAQLQRNTELASVQLPLLRQQQAASLLAAETGQLERLQAETAANVEAEAAAKDQLQDRVQSLEDRHASHGGRAIEALERDIRAARVELEQRERIETQVRQEIDDAGLQLEWSEAGLAAARQEAAQTVGSLAEEAKAARTLEYEAVAASINAKDREKKLRAEIASYQRRGSNIDGASATARRQISAETGIAAEDMPFAGELVDISPDHLPWRPAAEKALRSLATTLLVRGEHIRAVTRAIDSLQAHGKLRWINIAAEPKPATAAPADLVTKLEFKNSDAGAWLERKITADYAFTCVESDEGLHAEDKAISLAGTIKLGRSTFERDTRTVNPGDYLLGFSNIEKIAQLQDQAEAIRQEQADAAELADERSKAKDALAGRLEALQRVAADSREFAAVDTGPLREALQALQDRLRETVDSSATLAEIHAELKAAKAELESTVGRLAVQRNELQAVERRLEKSRAARDRTAAKAAANPPADWTAEALAAYIGPAGAEDSGGTGAGSAASAMGGQGGDSTQPAGLDELEARFHAAQLRLHEEAATLREELHRTETALTDTFKSFARDFGEHLSASFGTGVESAPHYEALYESIIDEGLPQREDEFREYFNNRSYERFSDLLQLLEEERRAIEERILPLNQILADVPFDHGSRLKLEVRTTIPDEARTFRTELKEALGNAYVKRTPEQMAASYKALERIVEALNDPARQHWRDTVLDVRQHVTISCNEHRPNGEVETGLEPGTLSGGEGQRFTSFIMGAALAYQLGIASQGYSSYGTVMIDEAFIQANSEYAGAGINALQEFGFQLLLAAPEDKVDLSRHLGSITDIIKHPEANVSGFVVSGKSPATATEIVLR</sequence>
<evidence type="ECO:0000313" key="4">
    <source>
        <dbReference type="Proteomes" id="UP000010729"/>
    </source>
</evidence>
<comment type="caution">
    <text evidence="3">The sequence shown here is derived from an EMBL/GenBank/DDBJ whole genome shotgun (WGS) entry which is preliminary data.</text>
</comment>
<organism evidence="3 4">
    <name type="scientific">Arthrobacter crystallopoietes BAB-32</name>
    <dbReference type="NCBI Taxonomy" id="1246476"/>
    <lineage>
        <taxon>Bacteria</taxon>
        <taxon>Bacillati</taxon>
        <taxon>Actinomycetota</taxon>
        <taxon>Actinomycetes</taxon>
        <taxon>Micrococcales</taxon>
        <taxon>Micrococcaceae</taxon>
        <taxon>Crystallibacter</taxon>
    </lineage>
</organism>
<dbReference type="Gene3D" id="3.40.1140.10">
    <property type="match status" value="1"/>
</dbReference>
<dbReference type="Pfam" id="PF13558">
    <property type="entry name" value="SbcC_Walker_B"/>
    <property type="match status" value="1"/>
</dbReference>
<dbReference type="GO" id="GO:0000146">
    <property type="term" value="F:microfilament motor activity"/>
    <property type="evidence" value="ECO:0007669"/>
    <property type="project" value="TreeGrafter"/>
</dbReference>
<keyword evidence="4" id="KW-1185">Reference proteome</keyword>
<dbReference type="GO" id="GO:0005737">
    <property type="term" value="C:cytoplasm"/>
    <property type="evidence" value="ECO:0007669"/>
    <property type="project" value="TreeGrafter"/>
</dbReference>
<protein>
    <recommendedName>
        <fullName evidence="5">Chromosome segregation protein SMC</fullName>
    </recommendedName>
</protein>
<feature type="coiled-coil region" evidence="1">
    <location>
        <begin position="323"/>
        <end position="372"/>
    </location>
</feature>
<evidence type="ECO:0000313" key="3">
    <source>
        <dbReference type="EMBL" id="EMY34285.1"/>
    </source>
</evidence>
<dbReference type="Pfam" id="PF13555">
    <property type="entry name" value="AAA_29"/>
    <property type="match status" value="1"/>
</dbReference>
<accession>N1UZ26</accession>
<dbReference type="GO" id="GO:0051015">
    <property type="term" value="F:actin filament binding"/>
    <property type="evidence" value="ECO:0007669"/>
    <property type="project" value="TreeGrafter"/>
</dbReference>
<dbReference type="RefSeq" id="WP_005268956.1">
    <property type="nucleotide sequence ID" value="NZ_ANPE02000123.1"/>
</dbReference>
<dbReference type="AlphaFoldDB" id="N1UZ26"/>
<gene>
    <name evidence="3" type="ORF">D477_010596</name>
</gene>
<keyword evidence="1" id="KW-0175">Coiled coil</keyword>
<dbReference type="PANTHER" id="PTHR45615:SF40">
    <property type="entry name" value="MYOSIN HEAVY CHAIN, NON-MUSCLE"/>
    <property type="match status" value="1"/>
</dbReference>
<dbReference type="InterPro" id="IPR027417">
    <property type="entry name" value="P-loop_NTPase"/>
</dbReference>
<dbReference type="SUPFAM" id="SSF52540">
    <property type="entry name" value="P-loop containing nucleoside triphosphate hydrolases"/>
    <property type="match status" value="1"/>
</dbReference>
<feature type="coiled-coil region" evidence="1">
    <location>
        <begin position="621"/>
        <end position="651"/>
    </location>
</feature>
<proteinExistence type="predicted"/>
<dbReference type="PANTHER" id="PTHR45615">
    <property type="entry name" value="MYOSIN HEAVY CHAIN, NON-MUSCLE"/>
    <property type="match status" value="1"/>
</dbReference>
<dbReference type="Proteomes" id="UP000010729">
    <property type="component" value="Unassembled WGS sequence"/>
</dbReference>
<name>N1UZ26_9MICC</name>